<accession>A0A183IZU5</accession>
<gene>
    <name evidence="1" type="ORF">SBAD_LOCUS9143</name>
</gene>
<name>A0A183IZU5_9BILA</name>
<keyword evidence="2" id="KW-1185">Reference proteome</keyword>
<sequence length="86" mass="10042">MTAMTYTEMYLNCYCAIEDFLVLRHFKYTLAAIGCIVIHNFNYVSRLNSICKLVAVTCCFWYLTTRKERDCHNSEEVKTTSTTFSV</sequence>
<reference evidence="1 2" key="2">
    <citation type="submission" date="2018-11" db="EMBL/GenBank/DDBJ databases">
        <authorList>
            <consortium name="Pathogen Informatics"/>
        </authorList>
    </citation>
    <scope>NUCLEOTIDE SEQUENCE [LARGE SCALE GENOMIC DNA]</scope>
</reference>
<dbReference type="WBParaSite" id="SBAD_0000947201-mRNA-1">
    <property type="protein sequence ID" value="SBAD_0000947201-mRNA-1"/>
    <property type="gene ID" value="SBAD_0000947201"/>
</dbReference>
<organism evidence="3">
    <name type="scientific">Soboliphyme baturini</name>
    <dbReference type="NCBI Taxonomy" id="241478"/>
    <lineage>
        <taxon>Eukaryota</taxon>
        <taxon>Metazoa</taxon>
        <taxon>Ecdysozoa</taxon>
        <taxon>Nematoda</taxon>
        <taxon>Enoplea</taxon>
        <taxon>Dorylaimia</taxon>
        <taxon>Dioctophymatida</taxon>
        <taxon>Dioctophymatoidea</taxon>
        <taxon>Soboliphymatidae</taxon>
        <taxon>Soboliphyme</taxon>
    </lineage>
</organism>
<evidence type="ECO:0000313" key="3">
    <source>
        <dbReference type="WBParaSite" id="SBAD_0000947201-mRNA-1"/>
    </source>
</evidence>
<evidence type="ECO:0000313" key="1">
    <source>
        <dbReference type="EMBL" id="VDP21489.1"/>
    </source>
</evidence>
<protein>
    <submittedName>
        <fullName evidence="3">G_PROTEIN_RECEP_F1_2 domain-containing protein</fullName>
    </submittedName>
</protein>
<dbReference type="Proteomes" id="UP000270296">
    <property type="component" value="Unassembled WGS sequence"/>
</dbReference>
<proteinExistence type="predicted"/>
<dbReference type="AlphaFoldDB" id="A0A183IZU5"/>
<dbReference type="EMBL" id="UZAM01012375">
    <property type="protein sequence ID" value="VDP21489.1"/>
    <property type="molecule type" value="Genomic_DNA"/>
</dbReference>
<evidence type="ECO:0000313" key="2">
    <source>
        <dbReference type="Proteomes" id="UP000270296"/>
    </source>
</evidence>
<reference evidence="3" key="1">
    <citation type="submission" date="2016-06" db="UniProtKB">
        <authorList>
            <consortium name="WormBaseParasite"/>
        </authorList>
    </citation>
    <scope>IDENTIFICATION</scope>
</reference>